<keyword evidence="4 6" id="KW-1133">Transmembrane helix</keyword>
<feature type="transmembrane region" description="Helical" evidence="6">
    <location>
        <begin position="184"/>
        <end position="206"/>
    </location>
</feature>
<evidence type="ECO:0000313" key="8">
    <source>
        <dbReference type="EMBL" id="SUZ51849.1"/>
    </source>
</evidence>
<dbReference type="InterPro" id="IPR017475">
    <property type="entry name" value="EPS_sugar_tfrase"/>
</dbReference>
<organism evidence="8">
    <name type="scientific">marine metagenome</name>
    <dbReference type="NCBI Taxonomy" id="408172"/>
    <lineage>
        <taxon>unclassified sequences</taxon>
        <taxon>metagenomes</taxon>
        <taxon>ecological metagenomes</taxon>
    </lineage>
</organism>
<evidence type="ECO:0000256" key="5">
    <source>
        <dbReference type="ARBA" id="ARBA00023136"/>
    </source>
</evidence>
<evidence type="ECO:0000256" key="1">
    <source>
        <dbReference type="ARBA" id="ARBA00004141"/>
    </source>
</evidence>
<dbReference type="Gene3D" id="3.40.50.720">
    <property type="entry name" value="NAD(P)-binding Rossmann-like Domain"/>
    <property type="match status" value="1"/>
</dbReference>
<dbReference type="EMBL" id="UINC01000243">
    <property type="protein sequence ID" value="SUZ51849.1"/>
    <property type="molecule type" value="Genomic_DNA"/>
</dbReference>
<accession>A0A381NBN7</accession>
<feature type="domain" description="Bacterial sugar transferase" evidence="7">
    <location>
        <begin position="179"/>
        <end position="363"/>
    </location>
</feature>
<sequence>MFLLAIFSVSGIFPLLEIVPKTILLFTLYAALSIGLIKFSIYYFMLKFRADFGGNYRRTVIIGNGAESYGLERFFDEKTGTGYRHIKTITPSKNEDLSKYFKFILEENIDEIYCSLPSLSQSQIKKIIDFAENNLKTIKFVPSFENLYSKKLKHETYDYVPVLSLRKILLEDPFNNFVKRLFDILFSLILVCCVLSWLTPLLAIIIKAESRGPVFFKQARNGYNFKQFYCYKFRSMKTNSKADSMQATRNDKRLTKVGTFLRKTSIDEFPQFFNVLAGNMSVVGPRPHMIKENEKYLKTIDKFMVRHFIKPGITGLAQVNGYRGEIETNSDIVNRIKFDVNYIENWTLLLDVKIIILTVFNLFRGEKKAY</sequence>
<dbReference type="InterPro" id="IPR003362">
    <property type="entry name" value="Bact_transf"/>
</dbReference>
<keyword evidence="3 6" id="KW-0812">Transmembrane</keyword>
<gene>
    <name evidence="8" type="ORF">METZ01_LOCUS4703</name>
</gene>
<evidence type="ECO:0000259" key="7">
    <source>
        <dbReference type="Pfam" id="PF02397"/>
    </source>
</evidence>
<dbReference type="GO" id="GO:0016780">
    <property type="term" value="F:phosphotransferase activity, for other substituted phosphate groups"/>
    <property type="evidence" value="ECO:0007669"/>
    <property type="project" value="TreeGrafter"/>
</dbReference>
<feature type="transmembrane region" description="Helical" evidence="6">
    <location>
        <begin position="24"/>
        <end position="45"/>
    </location>
</feature>
<evidence type="ECO:0000256" key="2">
    <source>
        <dbReference type="ARBA" id="ARBA00022679"/>
    </source>
</evidence>
<reference evidence="8" key="1">
    <citation type="submission" date="2018-05" db="EMBL/GenBank/DDBJ databases">
        <authorList>
            <person name="Lanie J.A."/>
            <person name="Ng W.-L."/>
            <person name="Kazmierczak K.M."/>
            <person name="Andrzejewski T.M."/>
            <person name="Davidsen T.M."/>
            <person name="Wayne K.J."/>
            <person name="Tettelin H."/>
            <person name="Glass J.I."/>
            <person name="Rusch D."/>
            <person name="Podicherti R."/>
            <person name="Tsui H.-C.T."/>
            <person name="Winkler M.E."/>
        </authorList>
    </citation>
    <scope>NUCLEOTIDE SEQUENCE</scope>
</reference>
<dbReference type="AlphaFoldDB" id="A0A381NBN7"/>
<dbReference type="GO" id="GO:0016020">
    <property type="term" value="C:membrane"/>
    <property type="evidence" value="ECO:0007669"/>
    <property type="project" value="UniProtKB-SubCell"/>
</dbReference>
<evidence type="ECO:0000256" key="4">
    <source>
        <dbReference type="ARBA" id="ARBA00022989"/>
    </source>
</evidence>
<name>A0A381NBN7_9ZZZZ</name>
<dbReference type="NCBIfam" id="TIGR03025">
    <property type="entry name" value="EPS_sugtrans"/>
    <property type="match status" value="1"/>
</dbReference>
<proteinExistence type="predicted"/>
<dbReference type="PANTHER" id="PTHR30576:SF0">
    <property type="entry name" value="UNDECAPRENYL-PHOSPHATE N-ACETYLGALACTOSAMINYL 1-PHOSPHATE TRANSFERASE-RELATED"/>
    <property type="match status" value="1"/>
</dbReference>
<evidence type="ECO:0000256" key="6">
    <source>
        <dbReference type="SAM" id="Phobius"/>
    </source>
</evidence>
<dbReference type="PANTHER" id="PTHR30576">
    <property type="entry name" value="COLANIC BIOSYNTHESIS UDP-GLUCOSE LIPID CARRIER TRANSFERASE"/>
    <property type="match status" value="1"/>
</dbReference>
<protein>
    <recommendedName>
        <fullName evidence="7">Bacterial sugar transferase domain-containing protein</fullName>
    </recommendedName>
</protein>
<evidence type="ECO:0000256" key="3">
    <source>
        <dbReference type="ARBA" id="ARBA00022692"/>
    </source>
</evidence>
<keyword evidence="2" id="KW-0808">Transferase</keyword>
<comment type="subcellular location">
    <subcellularLocation>
        <location evidence="1">Membrane</location>
        <topology evidence="1">Multi-pass membrane protein</topology>
    </subcellularLocation>
</comment>
<dbReference type="Pfam" id="PF02397">
    <property type="entry name" value="Bac_transf"/>
    <property type="match status" value="1"/>
</dbReference>
<keyword evidence="5 6" id="KW-0472">Membrane</keyword>